<evidence type="ECO:0000313" key="2">
    <source>
        <dbReference type="Proteomes" id="UP001361239"/>
    </source>
</evidence>
<accession>A0ABU8S1W2</accession>
<dbReference type="Proteomes" id="UP001361239">
    <property type="component" value="Unassembled WGS sequence"/>
</dbReference>
<comment type="caution">
    <text evidence="1">The sequence shown here is derived from an EMBL/GenBank/DDBJ whole genome shotgun (WGS) entry which is preliminary data.</text>
</comment>
<reference evidence="1 2" key="1">
    <citation type="submission" date="2024-03" db="EMBL/GenBank/DDBJ databases">
        <authorList>
            <person name="Jo J.-H."/>
        </authorList>
    </citation>
    <scope>NUCLEOTIDE SEQUENCE [LARGE SCALE GENOMIC DNA]</scope>
    <source>
        <strain evidence="1 2">PS1R-30</strain>
    </source>
</reference>
<organism evidence="1 2">
    <name type="scientific">Novosphingobium anseongense</name>
    <dbReference type="NCBI Taxonomy" id="3133436"/>
    <lineage>
        <taxon>Bacteria</taxon>
        <taxon>Pseudomonadati</taxon>
        <taxon>Pseudomonadota</taxon>
        <taxon>Alphaproteobacteria</taxon>
        <taxon>Sphingomonadales</taxon>
        <taxon>Sphingomonadaceae</taxon>
        <taxon>Novosphingobium</taxon>
    </lineage>
</organism>
<gene>
    <name evidence="1" type="ORF">WG901_19565</name>
</gene>
<sequence>MTRLYALLAAAQDVADHFDAECDIADYHPSDVVEGLQGLVVTQRSGDRRLEAMRWGFPRMTREMRERGEHSDIIGLVADLTNPLWEDVVQDRRNRCLIPLTHFANPTGDSGEKARTWFSVKEQPIVAWAGFWAETEEIGPVYAGMTMNANAAVMPTNDRMPVLLERHEWGVWLNSGIRDVIGLQFAPPLSSKRMFVNRTRDRWRSGKLPFVEQLTLL</sequence>
<dbReference type="InterPro" id="IPR036590">
    <property type="entry name" value="SRAP-like"/>
</dbReference>
<evidence type="ECO:0000313" key="1">
    <source>
        <dbReference type="EMBL" id="MEJ5978861.1"/>
    </source>
</evidence>
<dbReference type="RefSeq" id="WP_339588796.1">
    <property type="nucleotide sequence ID" value="NZ_JBBHJZ010000004.1"/>
</dbReference>
<proteinExistence type="predicted"/>
<protein>
    <submittedName>
        <fullName evidence="1">SOS response-associated peptidase family protein</fullName>
    </submittedName>
</protein>
<dbReference type="InterPro" id="IPR003738">
    <property type="entry name" value="SRAP"/>
</dbReference>
<dbReference type="Pfam" id="PF02586">
    <property type="entry name" value="SRAP"/>
    <property type="match status" value="1"/>
</dbReference>
<name>A0ABU8S1W2_9SPHN</name>
<dbReference type="EMBL" id="JBBHJZ010000004">
    <property type="protein sequence ID" value="MEJ5978861.1"/>
    <property type="molecule type" value="Genomic_DNA"/>
</dbReference>
<dbReference type="SUPFAM" id="SSF143081">
    <property type="entry name" value="BB1717-like"/>
    <property type="match status" value="1"/>
</dbReference>
<keyword evidence="2" id="KW-1185">Reference proteome</keyword>
<dbReference type="Gene3D" id="3.90.1680.10">
    <property type="entry name" value="SOS response associated peptidase-like"/>
    <property type="match status" value="1"/>
</dbReference>